<dbReference type="SUPFAM" id="SSF47413">
    <property type="entry name" value="lambda repressor-like DNA-binding domains"/>
    <property type="match status" value="1"/>
</dbReference>
<gene>
    <name evidence="2" type="ORF">S03H2_36919</name>
</gene>
<comment type="caution">
    <text evidence="2">The sequence shown here is derived from an EMBL/GenBank/DDBJ whole genome shotgun (WGS) entry which is preliminary data.</text>
</comment>
<dbReference type="PROSITE" id="PS50943">
    <property type="entry name" value="HTH_CROC1"/>
    <property type="match status" value="1"/>
</dbReference>
<evidence type="ECO:0000259" key="1">
    <source>
        <dbReference type="PROSITE" id="PS50943"/>
    </source>
</evidence>
<dbReference type="GO" id="GO:0003677">
    <property type="term" value="F:DNA binding"/>
    <property type="evidence" value="ECO:0007669"/>
    <property type="project" value="InterPro"/>
</dbReference>
<dbReference type="AlphaFoldDB" id="X1I0M3"/>
<dbReference type="InterPro" id="IPR010982">
    <property type="entry name" value="Lambda_DNA-bd_dom_sf"/>
</dbReference>
<dbReference type="InterPro" id="IPR001387">
    <property type="entry name" value="Cro/C1-type_HTH"/>
</dbReference>
<organism evidence="2">
    <name type="scientific">marine sediment metagenome</name>
    <dbReference type="NCBI Taxonomy" id="412755"/>
    <lineage>
        <taxon>unclassified sequences</taxon>
        <taxon>metagenomes</taxon>
        <taxon>ecological metagenomes</taxon>
    </lineage>
</organism>
<dbReference type="CDD" id="cd00093">
    <property type="entry name" value="HTH_XRE"/>
    <property type="match status" value="1"/>
</dbReference>
<feature type="domain" description="HTH cro/C1-type" evidence="1">
    <location>
        <begin position="33"/>
        <end position="57"/>
    </location>
</feature>
<dbReference type="EMBL" id="BARU01022690">
    <property type="protein sequence ID" value="GAH59624.1"/>
    <property type="molecule type" value="Genomic_DNA"/>
</dbReference>
<protein>
    <recommendedName>
        <fullName evidence="1">HTH cro/C1-type domain-containing protein</fullName>
    </recommendedName>
</protein>
<dbReference type="Gene3D" id="1.10.260.40">
    <property type="entry name" value="lambda repressor-like DNA-binding domains"/>
    <property type="match status" value="1"/>
</dbReference>
<proteinExistence type="predicted"/>
<name>X1I0M3_9ZZZZ</name>
<sequence length="82" mass="8981">MPLTTLNLPLIKLSEMTGISVNALSKMGRSGGTGAKQITYEVLEKICKALDCTVADFKGDSLSMKREIGDYVQDIVRQNNFL</sequence>
<dbReference type="Pfam" id="PF13443">
    <property type="entry name" value="HTH_26"/>
    <property type="match status" value="1"/>
</dbReference>
<evidence type="ECO:0000313" key="2">
    <source>
        <dbReference type="EMBL" id="GAH59624.1"/>
    </source>
</evidence>
<reference evidence="2" key="1">
    <citation type="journal article" date="2014" name="Front. Microbiol.">
        <title>High frequency of phylogenetically diverse reductive dehalogenase-homologous genes in deep subseafloor sedimentary metagenomes.</title>
        <authorList>
            <person name="Kawai M."/>
            <person name="Futagami T."/>
            <person name="Toyoda A."/>
            <person name="Takaki Y."/>
            <person name="Nishi S."/>
            <person name="Hori S."/>
            <person name="Arai W."/>
            <person name="Tsubouchi T."/>
            <person name="Morono Y."/>
            <person name="Uchiyama I."/>
            <person name="Ito T."/>
            <person name="Fujiyama A."/>
            <person name="Inagaki F."/>
            <person name="Takami H."/>
        </authorList>
    </citation>
    <scope>NUCLEOTIDE SEQUENCE</scope>
    <source>
        <strain evidence="2">Expedition CK06-06</strain>
    </source>
</reference>
<accession>X1I0M3</accession>